<gene>
    <name evidence="1" type="ORF">Cylst_0655</name>
</gene>
<evidence type="ECO:0000313" key="2">
    <source>
        <dbReference type="Proteomes" id="UP000010475"/>
    </source>
</evidence>
<name>K9WRH4_9NOST</name>
<dbReference type="Pfam" id="PF00805">
    <property type="entry name" value="Pentapeptide"/>
    <property type="match status" value="2"/>
</dbReference>
<protein>
    <submittedName>
        <fullName evidence="1">Putative low-complexity protein</fullName>
    </submittedName>
</protein>
<dbReference type="SUPFAM" id="SSF141571">
    <property type="entry name" value="Pentapeptide repeat-like"/>
    <property type="match status" value="1"/>
</dbReference>
<dbReference type="EMBL" id="CP003642">
    <property type="protein sequence ID" value="AFZ22985.1"/>
    <property type="molecule type" value="Genomic_DNA"/>
</dbReference>
<organism evidence="1 2">
    <name type="scientific">Cylindrospermum stagnale PCC 7417</name>
    <dbReference type="NCBI Taxonomy" id="56107"/>
    <lineage>
        <taxon>Bacteria</taxon>
        <taxon>Bacillati</taxon>
        <taxon>Cyanobacteriota</taxon>
        <taxon>Cyanophyceae</taxon>
        <taxon>Nostocales</taxon>
        <taxon>Nostocaceae</taxon>
        <taxon>Cylindrospermum</taxon>
    </lineage>
</organism>
<dbReference type="PANTHER" id="PTHR14136">
    <property type="entry name" value="BTB_POZ DOMAIN-CONTAINING PROTEIN KCTD9"/>
    <property type="match status" value="1"/>
</dbReference>
<dbReference type="STRING" id="56107.Cylst_0655"/>
<accession>K9WRH4</accession>
<reference evidence="1 2" key="1">
    <citation type="submission" date="2012-06" db="EMBL/GenBank/DDBJ databases">
        <title>Finished chromosome of genome of Cylindrospermum stagnale PCC 7417.</title>
        <authorList>
            <consortium name="US DOE Joint Genome Institute"/>
            <person name="Gugger M."/>
            <person name="Coursin T."/>
            <person name="Rippka R."/>
            <person name="Tandeau De Marsac N."/>
            <person name="Huntemann M."/>
            <person name="Wei C.-L."/>
            <person name="Han J."/>
            <person name="Detter J.C."/>
            <person name="Han C."/>
            <person name="Tapia R."/>
            <person name="Chen A."/>
            <person name="Kyrpides N."/>
            <person name="Mavromatis K."/>
            <person name="Markowitz V."/>
            <person name="Szeto E."/>
            <person name="Ivanova N."/>
            <person name="Pagani I."/>
            <person name="Pati A."/>
            <person name="Goodwin L."/>
            <person name="Nordberg H.P."/>
            <person name="Cantor M.N."/>
            <person name="Hua S.X."/>
            <person name="Woyke T."/>
            <person name="Kerfeld C.A."/>
        </authorList>
    </citation>
    <scope>NUCLEOTIDE SEQUENCE [LARGE SCALE GENOMIC DNA]</scope>
    <source>
        <strain evidence="1 2">PCC 7417</strain>
    </source>
</reference>
<dbReference type="InterPro" id="IPR051082">
    <property type="entry name" value="Pentapeptide-BTB/POZ_domain"/>
</dbReference>
<dbReference type="OrthoDB" id="574774at2"/>
<dbReference type="Gene3D" id="2.160.20.80">
    <property type="entry name" value="E3 ubiquitin-protein ligase SopA"/>
    <property type="match status" value="1"/>
</dbReference>
<dbReference type="PANTHER" id="PTHR14136:SF17">
    <property type="entry name" value="BTB_POZ DOMAIN-CONTAINING PROTEIN KCTD9"/>
    <property type="match status" value="1"/>
</dbReference>
<sequence length="254" mass="26922">MTSTSRQQISLYQETIAGFNSLVKQTAQVGVGFLVMLLLTGGKPSAFAMALSCVAGIGFVAWSEQKRVTQQQTTSEQKKIDLLLKLLQKAKTDNFSELVKSSELNPAEDFAGANLAGVTGVACNLSGFNLSNADLSTADLSRADLSDANLRCANLQSAQLNRAYLEGANLSNALLIDADLSHADLRGANLSNADLMNSDLTGADMCGANLTQTNFSSAIVEKAEFGFNVGLSDDVKSDLEKRGAIFPEEELVTV</sequence>
<dbReference type="RefSeq" id="WP_015206242.1">
    <property type="nucleotide sequence ID" value="NC_019757.1"/>
</dbReference>
<evidence type="ECO:0000313" key="1">
    <source>
        <dbReference type="EMBL" id="AFZ22985.1"/>
    </source>
</evidence>
<dbReference type="HOGENOM" id="CLU_1092900_0_0_3"/>
<dbReference type="InterPro" id="IPR001646">
    <property type="entry name" value="5peptide_repeat"/>
</dbReference>
<dbReference type="KEGG" id="csg:Cylst_0655"/>
<dbReference type="AlphaFoldDB" id="K9WRH4"/>
<dbReference type="eggNOG" id="COG1357">
    <property type="taxonomic scope" value="Bacteria"/>
</dbReference>
<keyword evidence="2" id="KW-1185">Reference proteome</keyword>
<dbReference type="Proteomes" id="UP000010475">
    <property type="component" value="Chromosome"/>
</dbReference>
<proteinExistence type="predicted"/>